<dbReference type="Proteomes" id="UP000580250">
    <property type="component" value="Unassembled WGS sequence"/>
</dbReference>
<dbReference type="Pfam" id="PF06918">
    <property type="entry name" value="DUF1280"/>
    <property type="match status" value="1"/>
</dbReference>
<dbReference type="InterPro" id="IPR009689">
    <property type="entry name" value="DUF1280"/>
</dbReference>
<dbReference type="AlphaFoldDB" id="A0A6V7XM56"/>
<sequence length="402" mass="45131">MRPLTREFQVALYRLLPEEDLFICVKAGISWNARKIIKREFAKKGLCVFCGSTNVEATKKEAADHLTLKWFVKEEEQNKALIATNVKDFLHWRLQNLENSKKLFPRTEGKIGLVLTGDKGGLNGTTKIGVQIADVKHLNSPSNVAIIAIYNGNDDRKSLERLGPLFEQIRQFNIISLSKNGTMTIEWFLCGDYKFICSFYGHKGAASLHPCVWCDAAKPLPPLTSNPRPLGLTGQLSIKNAPLLPIPPENIIPPSFHILHGLGQRLLDLAEAAAIKGGNESDLIQWLKAAKVRRRKRAQNYTGEEVHKLLSHPNPEVIAHFVPEQNLANVLQQAMSLLRDIASLSKADSISTSELDSLKHKCHRLYQMWIILGSLDHKQNITPKLHILSAHFCEFAKRRGIN</sequence>
<proteinExistence type="predicted"/>
<dbReference type="OrthoDB" id="5871670at2759"/>
<dbReference type="EMBL" id="CAJEWN010001841">
    <property type="protein sequence ID" value="CAD2200389.1"/>
    <property type="molecule type" value="Genomic_DNA"/>
</dbReference>
<evidence type="ECO:0000313" key="1">
    <source>
        <dbReference type="EMBL" id="CAD2200389.1"/>
    </source>
</evidence>
<organism evidence="1 2">
    <name type="scientific">Meloidogyne enterolobii</name>
    <name type="common">Root-knot nematode worm</name>
    <name type="synonym">Meloidogyne mayaguensis</name>
    <dbReference type="NCBI Taxonomy" id="390850"/>
    <lineage>
        <taxon>Eukaryota</taxon>
        <taxon>Metazoa</taxon>
        <taxon>Ecdysozoa</taxon>
        <taxon>Nematoda</taxon>
        <taxon>Chromadorea</taxon>
        <taxon>Rhabditida</taxon>
        <taxon>Tylenchina</taxon>
        <taxon>Tylenchomorpha</taxon>
        <taxon>Tylenchoidea</taxon>
        <taxon>Meloidogynidae</taxon>
        <taxon>Meloidogyninae</taxon>
        <taxon>Meloidogyne</taxon>
    </lineage>
</organism>
<evidence type="ECO:0000313" key="2">
    <source>
        <dbReference type="Proteomes" id="UP000580250"/>
    </source>
</evidence>
<gene>
    <name evidence="1" type="ORF">MENT_LOCUS53855</name>
</gene>
<reference evidence="1 2" key="1">
    <citation type="submission" date="2020-08" db="EMBL/GenBank/DDBJ databases">
        <authorList>
            <person name="Koutsovoulos G."/>
            <person name="Danchin GJ E."/>
        </authorList>
    </citation>
    <scope>NUCLEOTIDE SEQUENCE [LARGE SCALE GENOMIC DNA]</scope>
</reference>
<dbReference type="PANTHER" id="PTHR31424">
    <property type="entry name" value="PROTEIN CBG23806"/>
    <property type="match status" value="1"/>
</dbReference>
<protein>
    <submittedName>
        <fullName evidence="1">Uncharacterized protein</fullName>
    </submittedName>
</protein>
<name>A0A6V7XM56_MELEN</name>
<accession>A0A6V7XM56</accession>
<dbReference type="PANTHER" id="PTHR31424:SF3">
    <property type="entry name" value="RING-TYPE DOMAIN-CONTAINING PROTEIN"/>
    <property type="match status" value="1"/>
</dbReference>
<comment type="caution">
    <text evidence="1">The sequence shown here is derived from an EMBL/GenBank/DDBJ whole genome shotgun (WGS) entry which is preliminary data.</text>
</comment>